<keyword evidence="3 9" id="KW-0812">Transmembrane</keyword>
<proteinExistence type="inferred from homology"/>
<dbReference type="Pfam" id="PF00001">
    <property type="entry name" value="7tm_1"/>
    <property type="match status" value="1"/>
</dbReference>
<evidence type="ECO:0000256" key="10">
    <source>
        <dbReference type="SAM" id="MobiDB-lite"/>
    </source>
</evidence>
<name>A0A914XD72_9BILA</name>
<evidence type="ECO:0000259" key="12">
    <source>
        <dbReference type="PROSITE" id="PS50262"/>
    </source>
</evidence>
<evidence type="ECO:0000256" key="8">
    <source>
        <dbReference type="ARBA" id="ARBA00023224"/>
    </source>
</evidence>
<dbReference type="PANTHER" id="PTHR24229">
    <property type="entry name" value="NEUROPEPTIDES RECEPTOR"/>
    <property type="match status" value="1"/>
</dbReference>
<feature type="region of interest" description="Disordered" evidence="10">
    <location>
        <begin position="404"/>
        <end position="436"/>
    </location>
</feature>
<dbReference type="SUPFAM" id="SSF81321">
    <property type="entry name" value="Family A G protein-coupled receptor-like"/>
    <property type="match status" value="1"/>
</dbReference>
<feature type="transmembrane region" description="Helical" evidence="11">
    <location>
        <begin position="74"/>
        <end position="97"/>
    </location>
</feature>
<evidence type="ECO:0000256" key="5">
    <source>
        <dbReference type="ARBA" id="ARBA00023040"/>
    </source>
</evidence>
<feature type="transmembrane region" description="Helical" evidence="11">
    <location>
        <begin position="218"/>
        <end position="241"/>
    </location>
</feature>
<dbReference type="PRINTS" id="PR00237">
    <property type="entry name" value="GPCRRHODOPSN"/>
</dbReference>
<protein>
    <submittedName>
        <fullName evidence="14 15">G-protein coupled receptors family 1 profile domain-containing protein</fullName>
    </submittedName>
</protein>
<dbReference type="GO" id="GO:0042277">
    <property type="term" value="F:peptide binding"/>
    <property type="evidence" value="ECO:0007669"/>
    <property type="project" value="TreeGrafter"/>
</dbReference>
<dbReference type="GO" id="GO:0043005">
    <property type="term" value="C:neuron projection"/>
    <property type="evidence" value="ECO:0007669"/>
    <property type="project" value="TreeGrafter"/>
</dbReference>
<evidence type="ECO:0000256" key="2">
    <source>
        <dbReference type="ARBA" id="ARBA00022475"/>
    </source>
</evidence>
<feature type="compositionally biased region" description="Polar residues" evidence="10">
    <location>
        <begin position="419"/>
        <end position="429"/>
    </location>
</feature>
<dbReference type="WBParaSite" id="PSAMB.scaffold767size41656.g8603.t1">
    <property type="protein sequence ID" value="PSAMB.scaffold767size41656.g8603.t1"/>
    <property type="gene ID" value="PSAMB.scaffold767size41656.g8603"/>
</dbReference>
<dbReference type="Gene3D" id="1.20.1070.10">
    <property type="entry name" value="Rhodopsin 7-helix transmembrane proteins"/>
    <property type="match status" value="1"/>
</dbReference>
<comment type="similarity">
    <text evidence="9">Belongs to the G-protein coupled receptor 1 family.</text>
</comment>
<keyword evidence="8 9" id="KW-0807">Transducer</keyword>
<dbReference type="AlphaFoldDB" id="A0A914XD72"/>
<dbReference type="InterPro" id="IPR017452">
    <property type="entry name" value="GPCR_Rhodpsn_7TM"/>
</dbReference>
<evidence type="ECO:0000313" key="13">
    <source>
        <dbReference type="Proteomes" id="UP000887566"/>
    </source>
</evidence>
<dbReference type="InterPro" id="IPR000276">
    <property type="entry name" value="GPCR_Rhodpsn"/>
</dbReference>
<keyword evidence="4 11" id="KW-1133">Transmembrane helix</keyword>
<feature type="transmembrane region" description="Helical" evidence="11">
    <location>
        <begin position="35"/>
        <end position="62"/>
    </location>
</feature>
<dbReference type="PANTHER" id="PTHR24229:SF95">
    <property type="entry name" value="G-PROTEIN COUPLED RECEPTOR C06G4.5-RELATED"/>
    <property type="match status" value="1"/>
</dbReference>
<keyword evidence="13" id="KW-1185">Reference proteome</keyword>
<keyword evidence="6 11" id="KW-0472">Membrane</keyword>
<sequence>MLDSVNVTVRPATHGTTTFDYENALPPPPTYGDRLYMVIVPYSLLFMCGLLGNMGVLTYVWFLTQSLRSSVLTLGNTFIYIVVLSIVDTFVIMSIPFHMTHMVMQNWIFGTAACKLYWVLEMSNKVCSTFILTAMAFDRYMAICYPKVARVHRTKQTLGIICVLMVLALGLLMPIVYTARVQQRPYPAKLLVGKQERDMAVYLCSDGMKRETRLWVSAYTFVCGFVIPGTLLAFFYANMLIRLLLQTRTVVQSRIPMRRVTAYTLAVTVFYFACQTPFWLSQIYGIYLSLGDAPVPPKFVYILYACHMFPFINSAFNWIFYAQLNTQFRKGLRLVGEKIIRKHTRSNILPTGNVITNGGGANEDTFVANNHHVDTTSLIISGRRLCPTCGRLLNITIAAGGSSCEPDQRELNNRHPPATTFSSRSSTPVNRDETEL</sequence>
<dbReference type="GO" id="GO:0004930">
    <property type="term" value="F:G protein-coupled receptor activity"/>
    <property type="evidence" value="ECO:0007669"/>
    <property type="project" value="UniProtKB-KW"/>
</dbReference>
<dbReference type="CDD" id="cd00637">
    <property type="entry name" value="7tm_classA_rhodopsin-like"/>
    <property type="match status" value="1"/>
</dbReference>
<keyword evidence="7 9" id="KW-0675">Receptor</keyword>
<evidence type="ECO:0000313" key="15">
    <source>
        <dbReference type="WBParaSite" id="PSAMB.scaffold767size41656.g8603.t1"/>
    </source>
</evidence>
<dbReference type="PROSITE" id="PS50262">
    <property type="entry name" value="G_PROTEIN_RECEP_F1_2"/>
    <property type="match status" value="1"/>
</dbReference>
<keyword evidence="5 9" id="KW-0297">G-protein coupled receptor</keyword>
<evidence type="ECO:0000256" key="6">
    <source>
        <dbReference type="ARBA" id="ARBA00023136"/>
    </source>
</evidence>
<dbReference type="WBParaSite" id="PSAMB.scaffold2037size25874.g16045.t1">
    <property type="protein sequence ID" value="PSAMB.scaffold2037size25874.g16045.t1"/>
    <property type="gene ID" value="PSAMB.scaffold2037size25874.g16045"/>
</dbReference>
<feature type="transmembrane region" description="Helical" evidence="11">
    <location>
        <begin position="158"/>
        <end position="177"/>
    </location>
</feature>
<feature type="domain" description="G-protein coupled receptors family 1 profile" evidence="12">
    <location>
        <begin position="52"/>
        <end position="321"/>
    </location>
</feature>
<evidence type="ECO:0000256" key="3">
    <source>
        <dbReference type="ARBA" id="ARBA00022692"/>
    </source>
</evidence>
<keyword evidence="2" id="KW-1003">Cell membrane</keyword>
<evidence type="ECO:0000256" key="7">
    <source>
        <dbReference type="ARBA" id="ARBA00023170"/>
    </source>
</evidence>
<feature type="transmembrane region" description="Helical" evidence="11">
    <location>
        <begin position="299"/>
        <end position="320"/>
    </location>
</feature>
<organism evidence="13 15">
    <name type="scientific">Plectus sambesii</name>
    <dbReference type="NCBI Taxonomy" id="2011161"/>
    <lineage>
        <taxon>Eukaryota</taxon>
        <taxon>Metazoa</taxon>
        <taxon>Ecdysozoa</taxon>
        <taxon>Nematoda</taxon>
        <taxon>Chromadorea</taxon>
        <taxon>Plectida</taxon>
        <taxon>Plectina</taxon>
        <taxon>Plectoidea</taxon>
        <taxon>Plectidae</taxon>
        <taxon>Plectus</taxon>
    </lineage>
</organism>
<dbReference type="Proteomes" id="UP000887566">
    <property type="component" value="Unplaced"/>
</dbReference>
<dbReference type="PROSITE" id="PS00237">
    <property type="entry name" value="G_PROTEIN_RECEP_F1_1"/>
    <property type="match status" value="1"/>
</dbReference>
<evidence type="ECO:0000256" key="1">
    <source>
        <dbReference type="ARBA" id="ARBA00004651"/>
    </source>
</evidence>
<comment type="subcellular location">
    <subcellularLocation>
        <location evidence="1">Cell membrane</location>
        <topology evidence="1">Multi-pass membrane protein</topology>
    </subcellularLocation>
</comment>
<evidence type="ECO:0000256" key="11">
    <source>
        <dbReference type="SAM" id="Phobius"/>
    </source>
</evidence>
<accession>A0A914XD72</accession>
<feature type="transmembrane region" description="Helical" evidence="11">
    <location>
        <begin position="262"/>
        <end position="287"/>
    </location>
</feature>
<evidence type="ECO:0000313" key="14">
    <source>
        <dbReference type="WBParaSite" id="PSAMB.scaffold2037size25874.g16045.t1"/>
    </source>
</evidence>
<dbReference type="GO" id="GO:0005886">
    <property type="term" value="C:plasma membrane"/>
    <property type="evidence" value="ECO:0007669"/>
    <property type="project" value="UniProtKB-SubCell"/>
</dbReference>
<evidence type="ECO:0000256" key="9">
    <source>
        <dbReference type="RuleBase" id="RU000688"/>
    </source>
</evidence>
<reference evidence="14 15" key="1">
    <citation type="submission" date="2022-11" db="UniProtKB">
        <authorList>
            <consortium name="WormBaseParasite"/>
        </authorList>
    </citation>
    <scope>IDENTIFICATION</scope>
</reference>
<evidence type="ECO:0000256" key="4">
    <source>
        <dbReference type="ARBA" id="ARBA00022989"/>
    </source>
</evidence>